<accession>A0A928VRU6</accession>
<keyword evidence="1" id="KW-0812">Transmembrane</keyword>
<dbReference type="NCBIfam" id="TIGR04222">
    <property type="entry name" value="near_uncomplex"/>
    <property type="match status" value="1"/>
</dbReference>
<keyword evidence="1" id="KW-1133">Transmembrane helix</keyword>
<evidence type="ECO:0000313" key="3">
    <source>
        <dbReference type="Proteomes" id="UP000625316"/>
    </source>
</evidence>
<feature type="transmembrane region" description="Helical" evidence="1">
    <location>
        <begin position="231"/>
        <end position="251"/>
    </location>
</feature>
<feature type="transmembrane region" description="Helical" evidence="1">
    <location>
        <begin position="76"/>
        <end position="95"/>
    </location>
</feature>
<keyword evidence="1" id="KW-0472">Membrane</keyword>
<sequence length="346" mass="39543">MLLLTRSSLRRQTLHQRLAQFSTQQWLRRLVPGRYKHYRSPLRTFGLYFLLANLMVSCRSNGFVWNPLEMSGWSFFGFYLLLNIVLFVVIVIGQVKICASDRRRSPVTPALTIYEMARLTDIDKSSSEHEVLFSTVITKLLAQGHIQLFQPMKNGRITGSHKIKLTQKSATFTDPIEQLVAQTIEKPEVAADVMKTAVSGQLKSMLQPMHDRMQQLNLLLHPAVERKQNDWAQFIFSLSGLLCLLRVFADISRGQSSWWFSIITVFVFLIAWVLGQDSNRLNDYGQEVLVELKKKRQALDHSNLNADELAMSVALLGPDILKASTLSELYLFLKPVEPEQSDDDDD</sequence>
<dbReference type="AlphaFoldDB" id="A0A928VRU6"/>
<dbReference type="Proteomes" id="UP000625316">
    <property type="component" value="Unassembled WGS sequence"/>
</dbReference>
<name>A0A928VRU6_9CYAN</name>
<dbReference type="EMBL" id="JADEXQ010000179">
    <property type="protein sequence ID" value="MBE9033330.1"/>
    <property type="molecule type" value="Genomic_DNA"/>
</dbReference>
<reference evidence="2" key="1">
    <citation type="submission" date="2020-10" db="EMBL/GenBank/DDBJ databases">
        <authorList>
            <person name="Castelo-Branco R."/>
            <person name="Eusebio N."/>
            <person name="Adriana R."/>
            <person name="Vieira A."/>
            <person name="Brugerolle De Fraissinette N."/>
            <person name="Rezende De Castro R."/>
            <person name="Schneider M.P."/>
            <person name="Vasconcelos V."/>
            <person name="Leao P.N."/>
        </authorList>
    </citation>
    <scope>NUCLEOTIDE SEQUENCE</scope>
    <source>
        <strain evidence="2">LEGE 11480</strain>
    </source>
</reference>
<protein>
    <submittedName>
        <fullName evidence="2">TIGR04222 domain-containing membrane protein</fullName>
    </submittedName>
</protein>
<evidence type="ECO:0000313" key="2">
    <source>
        <dbReference type="EMBL" id="MBE9033330.1"/>
    </source>
</evidence>
<evidence type="ECO:0000256" key="1">
    <source>
        <dbReference type="SAM" id="Phobius"/>
    </source>
</evidence>
<keyword evidence="3" id="KW-1185">Reference proteome</keyword>
<dbReference type="InterPro" id="IPR026467">
    <property type="entry name" value="Ser/Gly_Cys_C_dom"/>
</dbReference>
<proteinExistence type="predicted"/>
<organism evidence="2 3">
    <name type="scientific">Romeriopsis navalis LEGE 11480</name>
    <dbReference type="NCBI Taxonomy" id="2777977"/>
    <lineage>
        <taxon>Bacteria</taxon>
        <taxon>Bacillati</taxon>
        <taxon>Cyanobacteriota</taxon>
        <taxon>Cyanophyceae</taxon>
        <taxon>Leptolyngbyales</taxon>
        <taxon>Leptolyngbyaceae</taxon>
        <taxon>Romeriopsis</taxon>
        <taxon>Romeriopsis navalis</taxon>
    </lineage>
</organism>
<feature type="transmembrane region" description="Helical" evidence="1">
    <location>
        <begin position="257"/>
        <end position="275"/>
    </location>
</feature>
<feature type="transmembrane region" description="Helical" evidence="1">
    <location>
        <begin position="45"/>
        <end position="64"/>
    </location>
</feature>
<gene>
    <name evidence="2" type="ORF">IQ266_26710</name>
</gene>
<comment type="caution">
    <text evidence="2">The sequence shown here is derived from an EMBL/GenBank/DDBJ whole genome shotgun (WGS) entry which is preliminary data.</text>
</comment>